<dbReference type="RefSeq" id="WP_100494147.1">
    <property type="nucleotide sequence ID" value="NZ_JAFEJV010000003.1"/>
</dbReference>
<dbReference type="PANTHER" id="PTHR43479:SF7">
    <property type="entry name" value="TETR-FAMILY TRANSCRIPTIONAL REGULATOR"/>
    <property type="match status" value="1"/>
</dbReference>
<dbReference type="Gene3D" id="1.10.357.10">
    <property type="entry name" value="Tetracycline Repressor, domain 2"/>
    <property type="match status" value="1"/>
</dbReference>
<dbReference type="OrthoDB" id="3193022at2"/>
<accession>A0A2M9HKP5</accession>
<dbReference type="Proteomes" id="UP000229239">
    <property type="component" value="Unassembled WGS sequence"/>
</dbReference>
<evidence type="ECO:0000313" key="2">
    <source>
        <dbReference type="Proteomes" id="UP000229239"/>
    </source>
</evidence>
<evidence type="ECO:0000313" key="1">
    <source>
        <dbReference type="EMBL" id="PJM77389.1"/>
    </source>
</evidence>
<dbReference type="AlphaFoldDB" id="A0A2M9HKP5"/>
<gene>
    <name evidence="1" type="ORF">CSQ86_05795</name>
</gene>
<reference evidence="2" key="1">
    <citation type="submission" date="2017-10" db="EMBL/GenBank/DDBJ databases">
        <title>Draft genome sequences of strains TRE 1, TRE 9, TRE H and TRI 7, isolated from tamarins, belonging to four potential novel Bifidobacterium species.</title>
        <authorList>
            <person name="Mattarelli P."/>
            <person name="Modesto M."/>
            <person name="Puglisi E."/>
            <person name="Morelli L."/>
            <person name="Bonetti A."/>
            <person name="Spezio C."/>
            <person name="Sandri C."/>
        </authorList>
    </citation>
    <scope>NUCLEOTIDE SEQUENCE [LARGE SCALE GENOMIC DNA]</scope>
    <source>
        <strain evidence="2">TREH</strain>
    </source>
</reference>
<dbReference type="PANTHER" id="PTHR43479">
    <property type="entry name" value="ACREF/ENVCD OPERON REPRESSOR-RELATED"/>
    <property type="match status" value="1"/>
</dbReference>
<dbReference type="EMBL" id="PEBJ01000002">
    <property type="protein sequence ID" value="PJM77389.1"/>
    <property type="molecule type" value="Genomic_DNA"/>
</dbReference>
<dbReference type="InterPro" id="IPR009057">
    <property type="entry name" value="Homeodomain-like_sf"/>
</dbReference>
<dbReference type="SUPFAM" id="SSF46689">
    <property type="entry name" value="Homeodomain-like"/>
    <property type="match status" value="1"/>
</dbReference>
<proteinExistence type="predicted"/>
<name>A0A2M9HKP5_9BIFI</name>
<evidence type="ECO:0008006" key="3">
    <source>
        <dbReference type="Google" id="ProtNLM"/>
    </source>
</evidence>
<organism evidence="1 2">
    <name type="scientific">Bifidobacterium felsineum</name>
    <dbReference type="NCBI Taxonomy" id="2045440"/>
    <lineage>
        <taxon>Bacteria</taxon>
        <taxon>Bacillati</taxon>
        <taxon>Actinomycetota</taxon>
        <taxon>Actinomycetes</taxon>
        <taxon>Bifidobacteriales</taxon>
        <taxon>Bifidobacteriaceae</taxon>
        <taxon>Bifidobacterium</taxon>
    </lineage>
</organism>
<keyword evidence="2" id="KW-1185">Reference proteome</keyword>
<comment type="caution">
    <text evidence="1">The sequence shown here is derived from an EMBL/GenBank/DDBJ whole genome shotgun (WGS) entry which is preliminary data.</text>
</comment>
<protein>
    <recommendedName>
        <fullName evidence="3">HTH tetR-type domain-containing protein</fullName>
    </recommendedName>
</protein>
<dbReference type="InterPro" id="IPR050624">
    <property type="entry name" value="HTH-type_Tx_Regulator"/>
</dbReference>
<sequence length="196" mass="22851">MAEDLRIVKTRKAIREAFLTLRRTQPLERVRVRDICAEALINKSTFYHHYTDVFDLSDQLEDMVLDECFEAFPYKDKLFTDPLVFLGNVPAAMDTRKDAIDILFRGRQDVLYDKIERHLRQFYLTEDTTEEEDILLTFVIGGAMYAMRALAAEGPYSRESVTEVSARIIGRLAQREWGAPFGGRRYSLRPELPYRT</sequence>